<feature type="transmembrane region" description="Helical" evidence="2">
    <location>
        <begin position="103"/>
        <end position="127"/>
    </location>
</feature>
<dbReference type="InterPro" id="IPR050208">
    <property type="entry name" value="MHC_class-I_related"/>
</dbReference>
<keyword evidence="4" id="KW-1185">Reference proteome</keyword>
<dbReference type="SUPFAM" id="SSF54452">
    <property type="entry name" value="MHC antigen-recognition domain"/>
    <property type="match status" value="1"/>
</dbReference>
<evidence type="ECO:0000256" key="1">
    <source>
        <dbReference type="ARBA" id="ARBA00023180"/>
    </source>
</evidence>
<dbReference type="GO" id="GO:0001916">
    <property type="term" value="P:positive regulation of T cell mediated cytotoxicity"/>
    <property type="evidence" value="ECO:0007669"/>
    <property type="project" value="TreeGrafter"/>
</dbReference>
<keyword evidence="1" id="KW-0325">Glycoprotein</keyword>
<dbReference type="InterPro" id="IPR011162">
    <property type="entry name" value="MHC_I/II-like_Ag-recog"/>
</dbReference>
<dbReference type="Gene3D" id="3.30.500.10">
    <property type="entry name" value="MHC class I-like antigen recognition-like"/>
    <property type="match status" value="1"/>
</dbReference>
<keyword evidence="2" id="KW-0812">Transmembrane</keyword>
<organism evidence="3 4">
    <name type="scientific">Myotis brandtii</name>
    <name type="common">Brandt's bat</name>
    <dbReference type="NCBI Taxonomy" id="109478"/>
    <lineage>
        <taxon>Eukaryota</taxon>
        <taxon>Metazoa</taxon>
        <taxon>Chordata</taxon>
        <taxon>Craniata</taxon>
        <taxon>Vertebrata</taxon>
        <taxon>Euteleostomi</taxon>
        <taxon>Mammalia</taxon>
        <taxon>Eutheria</taxon>
        <taxon>Laurasiatheria</taxon>
        <taxon>Chiroptera</taxon>
        <taxon>Yangochiroptera</taxon>
        <taxon>Vespertilionidae</taxon>
        <taxon>Myotis</taxon>
    </lineage>
</organism>
<dbReference type="GO" id="GO:0002486">
    <property type="term" value="P:antigen processing and presentation of endogenous peptide antigen via MHC class I via ER pathway, TAP-independent"/>
    <property type="evidence" value="ECO:0007669"/>
    <property type="project" value="TreeGrafter"/>
</dbReference>
<sequence length="137" mass="15374">MTCMCKADGRTSGSLEFSLGGERFLTFDSETEEYRADNSLGERLKKKWENDEDLNKFFKMTLKGDCKKLHQCSVHWKKHLERTAASTTAIATVPSKAAMNMPIAWWICPVILTWITIVGFLGGSLQLQLLRAGLSGK</sequence>
<keyword evidence="2" id="KW-1133">Transmembrane helix</keyword>
<dbReference type="EMBL" id="KE164616">
    <property type="protein sequence ID" value="EPQ19219.1"/>
    <property type="molecule type" value="Genomic_DNA"/>
</dbReference>
<dbReference type="InterPro" id="IPR037055">
    <property type="entry name" value="MHC_I-like_Ag-recog_sf"/>
</dbReference>
<protein>
    <submittedName>
        <fullName evidence="3">NKG2D ligand 3</fullName>
    </submittedName>
</protein>
<name>S7NNG0_MYOBR</name>
<evidence type="ECO:0000256" key="2">
    <source>
        <dbReference type="SAM" id="Phobius"/>
    </source>
</evidence>
<accession>S7NNG0</accession>
<dbReference type="GO" id="GO:0006955">
    <property type="term" value="P:immune response"/>
    <property type="evidence" value="ECO:0007669"/>
    <property type="project" value="TreeGrafter"/>
</dbReference>
<proteinExistence type="predicted"/>
<evidence type="ECO:0000313" key="3">
    <source>
        <dbReference type="EMBL" id="EPQ19219.1"/>
    </source>
</evidence>
<evidence type="ECO:0000313" key="4">
    <source>
        <dbReference type="Proteomes" id="UP000052978"/>
    </source>
</evidence>
<dbReference type="GO" id="GO:0005615">
    <property type="term" value="C:extracellular space"/>
    <property type="evidence" value="ECO:0007669"/>
    <property type="project" value="TreeGrafter"/>
</dbReference>
<dbReference type="PANTHER" id="PTHR16675">
    <property type="entry name" value="MHC CLASS I-RELATED"/>
    <property type="match status" value="1"/>
</dbReference>
<dbReference type="Proteomes" id="UP000052978">
    <property type="component" value="Unassembled WGS sequence"/>
</dbReference>
<dbReference type="PANTHER" id="PTHR16675:SF268">
    <property type="entry name" value="UL16-BINDING PROTEIN 1"/>
    <property type="match status" value="1"/>
</dbReference>
<dbReference type="GO" id="GO:0002476">
    <property type="term" value="P:antigen processing and presentation of endogenous peptide antigen via MHC class Ib"/>
    <property type="evidence" value="ECO:0007669"/>
    <property type="project" value="TreeGrafter"/>
</dbReference>
<dbReference type="GO" id="GO:0009897">
    <property type="term" value="C:external side of plasma membrane"/>
    <property type="evidence" value="ECO:0007669"/>
    <property type="project" value="TreeGrafter"/>
</dbReference>
<gene>
    <name evidence="3" type="ORF">D623_10021299</name>
</gene>
<reference evidence="3 4" key="1">
    <citation type="journal article" date="2013" name="Nat. Commun.">
        <title>Genome analysis reveals insights into physiology and longevity of the Brandt's bat Myotis brandtii.</title>
        <authorList>
            <person name="Seim I."/>
            <person name="Fang X."/>
            <person name="Xiong Z."/>
            <person name="Lobanov A.V."/>
            <person name="Huang Z."/>
            <person name="Ma S."/>
            <person name="Feng Y."/>
            <person name="Turanov A.A."/>
            <person name="Zhu Y."/>
            <person name="Lenz T.L."/>
            <person name="Gerashchenko M.V."/>
            <person name="Fan D."/>
            <person name="Hee Yim S."/>
            <person name="Yao X."/>
            <person name="Jordan D."/>
            <person name="Xiong Y."/>
            <person name="Ma Y."/>
            <person name="Lyapunov A.N."/>
            <person name="Chen G."/>
            <person name="Kulakova O.I."/>
            <person name="Sun Y."/>
            <person name="Lee S.G."/>
            <person name="Bronson R.T."/>
            <person name="Moskalev A.A."/>
            <person name="Sunyaev S.R."/>
            <person name="Zhang G."/>
            <person name="Krogh A."/>
            <person name="Wang J."/>
            <person name="Gladyshev V.N."/>
        </authorList>
    </citation>
    <scope>NUCLEOTIDE SEQUENCE [LARGE SCALE GENOMIC DNA]</scope>
</reference>
<dbReference type="AlphaFoldDB" id="S7NNG0"/>
<keyword evidence="2" id="KW-0472">Membrane</keyword>